<dbReference type="PANTHER" id="PTHR43479">
    <property type="entry name" value="ACREF/ENVCD OPERON REPRESSOR-RELATED"/>
    <property type="match status" value="1"/>
</dbReference>
<comment type="caution">
    <text evidence="5">The sequence shown here is derived from an EMBL/GenBank/DDBJ whole genome shotgun (WGS) entry which is preliminary data.</text>
</comment>
<feature type="DNA-binding region" description="H-T-H motif" evidence="3">
    <location>
        <begin position="25"/>
        <end position="44"/>
    </location>
</feature>
<dbReference type="Pfam" id="PF00440">
    <property type="entry name" value="TetR_N"/>
    <property type="match status" value="1"/>
</dbReference>
<keyword evidence="1" id="KW-0678">Repressor</keyword>
<evidence type="ECO:0000256" key="3">
    <source>
        <dbReference type="PROSITE-ProRule" id="PRU00335"/>
    </source>
</evidence>
<dbReference type="EMBL" id="MAMP01000012">
    <property type="protein sequence ID" value="OES45598.1"/>
    <property type="molecule type" value="Genomic_DNA"/>
</dbReference>
<evidence type="ECO:0000313" key="6">
    <source>
        <dbReference type="Proteomes" id="UP000095658"/>
    </source>
</evidence>
<accession>A0A1E7DSE1</accession>
<feature type="domain" description="HTH tetR-type" evidence="4">
    <location>
        <begin position="2"/>
        <end position="62"/>
    </location>
</feature>
<evidence type="ECO:0000259" key="4">
    <source>
        <dbReference type="PROSITE" id="PS50977"/>
    </source>
</evidence>
<dbReference type="InterPro" id="IPR050624">
    <property type="entry name" value="HTH-type_Tx_Regulator"/>
</dbReference>
<dbReference type="InterPro" id="IPR001647">
    <property type="entry name" value="HTH_TetR"/>
</dbReference>
<dbReference type="PROSITE" id="PS50977">
    <property type="entry name" value="HTH_TETR_2"/>
    <property type="match status" value="1"/>
</dbReference>
<gene>
    <name evidence="5" type="ORF">BA724_01950</name>
</gene>
<evidence type="ECO:0000256" key="2">
    <source>
        <dbReference type="ARBA" id="ARBA00023125"/>
    </source>
</evidence>
<sequence>MNETKKKILLAAMKLFSKTSFHQTSMQQIADVCSLSKGSLYTHFKSKEALLSDIFTYYYQMLHDQIAAAKEEADSLQEDFIREIAIRTRHYCAFQEFFMMQLKEIRGLENSSLNEFVRRENLYLMKRTEQRIIDIYGDEIRPFAADLTASLKGLMISYLREIVEKESRYDFDLLAFYLFQQIDTSAKWMIDQNPEPFFSSYLDKLEGPNRTAAHHPLHFIKKLKELTAREEVPAIAIDSIAILEKELLELKPREAILNGMLFNLKGIPSMKLAAEELEQAVQKMPETIHL</sequence>
<reference evidence="5 6" key="1">
    <citation type="submission" date="2016-06" db="EMBL/GenBank/DDBJ databases">
        <title>Domibacillus iocasae genome sequencing.</title>
        <authorList>
            <person name="Verma A."/>
            <person name="Pal Y."/>
            <person name="Ojha A.K."/>
            <person name="Krishnamurthi S."/>
        </authorList>
    </citation>
    <scope>NUCLEOTIDE SEQUENCE [LARGE SCALE GENOMIC DNA]</scope>
    <source>
        <strain evidence="5 6">DSM 29979</strain>
    </source>
</reference>
<dbReference type="PROSITE" id="PS01081">
    <property type="entry name" value="HTH_TETR_1"/>
    <property type="match status" value="1"/>
</dbReference>
<dbReference type="OrthoDB" id="9812993at2"/>
<keyword evidence="6" id="KW-1185">Reference proteome</keyword>
<organism evidence="5 6">
    <name type="scientific">Domibacillus iocasae</name>
    <dbReference type="NCBI Taxonomy" id="1714016"/>
    <lineage>
        <taxon>Bacteria</taxon>
        <taxon>Bacillati</taxon>
        <taxon>Bacillota</taxon>
        <taxon>Bacilli</taxon>
        <taxon>Bacillales</taxon>
        <taxon>Bacillaceae</taxon>
        <taxon>Domibacillus</taxon>
    </lineage>
</organism>
<evidence type="ECO:0000313" key="5">
    <source>
        <dbReference type="EMBL" id="OES45598.1"/>
    </source>
</evidence>
<dbReference type="InterPro" id="IPR009057">
    <property type="entry name" value="Homeodomain-like_sf"/>
</dbReference>
<dbReference type="STRING" id="1714016.BA724_01950"/>
<dbReference type="Proteomes" id="UP000095658">
    <property type="component" value="Unassembled WGS sequence"/>
</dbReference>
<dbReference type="Gene3D" id="1.10.357.10">
    <property type="entry name" value="Tetracycline Repressor, domain 2"/>
    <property type="match status" value="1"/>
</dbReference>
<dbReference type="PANTHER" id="PTHR43479:SF22">
    <property type="entry name" value="TRANSCRIPTIONAL REGULATOR, TETR FAMILY"/>
    <property type="match status" value="1"/>
</dbReference>
<name>A0A1E7DSE1_9BACI</name>
<keyword evidence="2 3" id="KW-0238">DNA-binding</keyword>
<dbReference type="RefSeq" id="WP_069937596.1">
    <property type="nucleotide sequence ID" value="NZ_MAMP01000012.1"/>
</dbReference>
<dbReference type="GO" id="GO:0003677">
    <property type="term" value="F:DNA binding"/>
    <property type="evidence" value="ECO:0007669"/>
    <property type="project" value="UniProtKB-UniRule"/>
</dbReference>
<dbReference type="SUPFAM" id="SSF46689">
    <property type="entry name" value="Homeodomain-like"/>
    <property type="match status" value="1"/>
</dbReference>
<dbReference type="InterPro" id="IPR023772">
    <property type="entry name" value="DNA-bd_HTH_TetR-type_CS"/>
</dbReference>
<proteinExistence type="predicted"/>
<protein>
    <recommendedName>
        <fullName evidence="4">HTH tetR-type domain-containing protein</fullName>
    </recommendedName>
</protein>
<evidence type="ECO:0000256" key="1">
    <source>
        <dbReference type="ARBA" id="ARBA00022491"/>
    </source>
</evidence>
<dbReference type="AlphaFoldDB" id="A0A1E7DSE1"/>
<dbReference type="PRINTS" id="PR00455">
    <property type="entry name" value="HTHTETR"/>
</dbReference>